<name>A0A847CZU9_9BACT</name>
<protein>
    <submittedName>
        <fullName evidence="1">Uncharacterized protein</fullName>
    </submittedName>
</protein>
<dbReference type="PANTHER" id="PTHR30255">
    <property type="entry name" value="SINGLE-STRANDED-DNA-SPECIFIC EXONUCLEASE RECJ"/>
    <property type="match status" value="1"/>
</dbReference>
<gene>
    <name evidence="1" type="ORF">GX656_03530</name>
</gene>
<accession>A0A847CZU9</accession>
<comment type="caution">
    <text evidence="1">The sequence shown here is derived from an EMBL/GenBank/DDBJ whole genome shotgun (WGS) entry which is preliminary data.</text>
</comment>
<organism evidence="1 2">
    <name type="scientific">Candidatus Dojkabacteria bacterium</name>
    <dbReference type="NCBI Taxonomy" id="2099670"/>
    <lineage>
        <taxon>Bacteria</taxon>
        <taxon>Candidatus Dojkabacteria</taxon>
    </lineage>
</organism>
<sequence length="1555" mass="178545">MNKTSDVENYTIDPALDIKESLSPRYSNFFVRDTTDEEKEEISNIISLKNEIFDGFVSPTGRNYRDVLKTTQELVTENRYLFTQKDVSKYWSEKKIKERERTLKKDLLFDPPVVLGKIVPYNQRESRTEGLNRSSYDKALEFAVHKLLFTSGIPTMNQLANLGKVLQFVTGERWIDESKWVGGRRLDDGDIERITAEIMAKKLGIEPEEAIIQGERIVALNDSEATYLNENDQHKIPASQGGLSQIPMSIASHWFEHTQVAVDAADVLQILIEEKKKRIENDNLSEDQNVVSQEELNELIRLAYFSYQANTPSAELIRHAPALYSNLSNKYILEYRREVSKEALSIIDKAKAIDVSWISLLSEEDLQNIKNISERIVTGRGSTPQDELTKEEKESISNLSFIADLIERDTSINKLNKYLSDLQRTHKKGLNLSYVNLINGLITRLENNTSPLYLDNLSEDEYNAILALQEQLDESILINIVTPRKLGCVRPEWKFRLDLDTLKDVTISPYNEKGTEIRKLADVLETPCFNGILQRPQVPKREALDFDKLKDPDLKLSYEIYGPTRDLNVIEGYSANLILSKYYESLGISSKEHFNELMFPTEKNLQPPSALQNVEEAAEIIYGAIIKGEKIATIADCDQDGFNATNNMRWALEKIGVPKVDQKFNTRIEGHSVQLTDLINLGVAGNKLIIICDTGSSDEDCKAFQTFHSGTNKISDLQYFLDNIERINGFAKFPEEQKKSIKRRLQLFITNNPWDTFNKEGLFSRKFTFVNPVNNIESTSTLGSYEPLRMFVNGFKNDVRLIVCDHHTPSIKSIEYFLEHSQDIMVNPQWVMKWWKEIDFINEMQEALTPDENGVVDHEKIDRTQRKYRCYPESDLVGTVTTGKVIRRVMNLFSDEPIVKARSKEYLLQSKEKREKLLKKYLDKDFDSLSLEEQRFVLEQSGNMPKSFFEMDTKSKEIWAREKIIKLAEYIDEDLVSSRIANKGETPLSDAIHSWITLGKHVRDVKKELFNIIEAHLSTPSSINQGAFQPPLFEDDRLIPNSKKYNKKRREKARKLGNEIWNLCYSSMEDSKELTVNESFALKSYLKHGPFGLQQLKLLEATATIGDGGSIGIGIGMENRYIVKDAMRELTDLSKQYQKEPSNTWRERQFKRILPESLRFIRIALRETNFTAVNYYNSRFFSHIMAASTNAIYRRAKPEEALRADSVLPEISDVFIKKSETNKIRRHRHTLPYAQDKAIQRREELLAEHYKYLDTHEDERERPLIIIEQKGLEYIDALQGQRGLIAGNISERYEKPTMVIVAEGESKENDSKTYSVSFRLPARGNVSTDMIQLYLEKNPQPGIKIIAHGGHPLASGGTWQVQGGIEQLHNVLDPLFEKYKPINPDAGVVKIETTIKELKNELKKSSPELIKSFNYLNPFAVADIISTHISQQTNPYGTDFPKLLLEFEELKVVGKSRGKKVDGESYQTITVEDRRGNRRVMRLFKKLISFDKVRIGDTVSLRVQPIMRLTPMPPAKLIYRGPFINEGDVTSIDGQKSRPTLDIEKIISIKRTQLK</sequence>
<dbReference type="PANTHER" id="PTHR30255:SF2">
    <property type="entry name" value="SINGLE-STRANDED-DNA-SPECIFIC EXONUCLEASE RECJ"/>
    <property type="match status" value="1"/>
</dbReference>
<dbReference type="EMBL" id="JAAZBX010000015">
    <property type="protein sequence ID" value="NLD25677.1"/>
    <property type="molecule type" value="Genomic_DNA"/>
</dbReference>
<evidence type="ECO:0000313" key="2">
    <source>
        <dbReference type="Proteomes" id="UP000545876"/>
    </source>
</evidence>
<evidence type="ECO:0000313" key="1">
    <source>
        <dbReference type="EMBL" id="NLD25677.1"/>
    </source>
</evidence>
<dbReference type="SUPFAM" id="SSF64182">
    <property type="entry name" value="DHH phosphoesterases"/>
    <property type="match status" value="2"/>
</dbReference>
<dbReference type="InterPro" id="IPR051673">
    <property type="entry name" value="SSDNA_exonuclease_RecJ"/>
</dbReference>
<dbReference type="Proteomes" id="UP000545876">
    <property type="component" value="Unassembled WGS sequence"/>
</dbReference>
<dbReference type="InterPro" id="IPR038763">
    <property type="entry name" value="DHH_sf"/>
</dbReference>
<proteinExistence type="predicted"/>
<dbReference type="Gene3D" id="3.90.1640.30">
    <property type="match status" value="1"/>
</dbReference>
<reference evidence="1 2" key="1">
    <citation type="journal article" date="2020" name="Biotechnol. Biofuels">
        <title>New insights from the biogas microbiome by comprehensive genome-resolved metagenomics of nearly 1600 species originating from multiple anaerobic digesters.</title>
        <authorList>
            <person name="Campanaro S."/>
            <person name="Treu L."/>
            <person name="Rodriguez-R L.M."/>
            <person name="Kovalovszki A."/>
            <person name="Ziels R.M."/>
            <person name="Maus I."/>
            <person name="Zhu X."/>
            <person name="Kougias P.G."/>
            <person name="Basile A."/>
            <person name="Luo G."/>
            <person name="Schluter A."/>
            <person name="Konstantinidis K.T."/>
            <person name="Angelidaki I."/>
        </authorList>
    </citation>
    <scope>NUCLEOTIDE SEQUENCE [LARGE SCALE GENOMIC DNA]</scope>
    <source>
        <strain evidence="1">AS06rmzACSIP_65</strain>
    </source>
</reference>